<evidence type="ECO:0008006" key="3">
    <source>
        <dbReference type="Google" id="ProtNLM"/>
    </source>
</evidence>
<gene>
    <name evidence="1" type="ORF">DSCA_00420</name>
</gene>
<proteinExistence type="predicted"/>
<sequence>MLRSVKDIRGYLLKAQDGEIGKCSDFLIDDKQWVVRYIVVDTMKWLPGRKVLISPISIGDAEALNRRLDVALTKDQIKEAPPLDADAPISRQYELDYNRYHDLANCWVGTPVWEPHVHPFLLHRSKADSYVSKMEAGDPHLRSAKEVMGYNIQATDAPIGHIADFIVDQDTWIVPYLVIDTINWRPTSKKVLIKPDWVEKVGWRRKKLLLDLTSDQIKNSPTYDPSMPVNQECEVRLYDYYGRPYDRKKEGVQ</sequence>
<dbReference type="GO" id="GO:0019684">
    <property type="term" value="P:photosynthesis, light reaction"/>
    <property type="evidence" value="ECO:0007669"/>
    <property type="project" value="InterPro"/>
</dbReference>
<name>A0A5K7Y9R4_9BACT</name>
<dbReference type="KEGG" id="dalk:DSCA_00420"/>
<dbReference type="EMBL" id="AP021874">
    <property type="protein sequence ID" value="BBO66112.1"/>
    <property type="molecule type" value="Genomic_DNA"/>
</dbReference>
<dbReference type="OrthoDB" id="9793882at2"/>
<accession>A0A5K7Y9R4</accession>
<evidence type="ECO:0000313" key="2">
    <source>
        <dbReference type="Proteomes" id="UP000427906"/>
    </source>
</evidence>
<protein>
    <recommendedName>
        <fullName evidence="3">PRC-barrel domain-containing protein</fullName>
    </recommendedName>
</protein>
<dbReference type="Proteomes" id="UP000427906">
    <property type="component" value="Chromosome"/>
</dbReference>
<dbReference type="InterPro" id="IPR014747">
    <property type="entry name" value="Bac_photo_RC_H_C"/>
</dbReference>
<dbReference type="InterPro" id="IPR011033">
    <property type="entry name" value="PRC_barrel-like_sf"/>
</dbReference>
<dbReference type="SUPFAM" id="SSF50346">
    <property type="entry name" value="PRC-barrel domain"/>
    <property type="match status" value="2"/>
</dbReference>
<reference evidence="1 2" key="1">
    <citation type="submission" date="2019-11" db="EMBL/GenBank/DDBJ databases">
        <title>Comparative genomics of hydrocarbon-degrading Desulfosarcina strains.</title>
        <authorList>
            <person name="Watanabe M."/>
            <person name="Kojima H."/>
            <person name="Fukui M."/>
        </authorList>
    </citation>
    <scope>NUCLEOTIDE SEQUENCE [LARGE SCALE GENOMIC DNA]</scope>
    <source>
        <strain evidence="1 2">PL12</strain>
    </source>
</reference>
<keyword evidence="2" id="KW-1185">Reference proteome</keyword>
<dbReference type="RefSeq" id="WP_155314534.1">
    <property type="nucleotide sequence ID" value="NZ_AP021874.1"/>
</dbReference>
<organism evidence="1 2">
    <name type="scientific">Desulfosarcina alkanivorans</name>
    <dbReference type="NCBI Taxonomy" id="571177"/>
    <lineage>
        <taxon>Bacteria</taxon>
        <taxon>Pseudomonadati</taxon>
        <taxon>Thermodesulfobacteriota</taxon>
        <taxon>Desulfobacteria</taxon>
        <taxon>Desulfobacterales</taxon>
        <taxon>Desulfosarcinaceae</taxon>
        <taxon>Desulfosarcina</taxon>
    </lineage>
</organism>
<dbReference type="GO" id="GO:0030077">
    <property type="term" value="C:plasma membrane light-harvesting complex"/>
    <property type="evidence" value="ECO:0007669"/>
    <property type="project" value="InterPro"/>
</dbReference>
<dbReference type="AlphaFoldDB" id="A0A5K7Y9R4"/>
<evidence type="ECO:0000313" key="1">
    <source>
        <dbReference type="EMBL" id="BBO66112.1"/>
    </source>
</evidence>
<dbReference type="Gene3D" id="3.90.50.10">
    <property type="entry name" value="Photosynthetic Reaction Center, subunit H, domain 2"/>
    <property type="match status" value="2"/>
</dbReference>